<feature type="signal peptide" evidence="1">
    <location>
        <begin position="1"/>
        <end position="38"/>
    </location>
</feature>
<dbReference type="Proteomes" id="UP001595699">
    <property type="component" value="Unassembled WGS sequence"/>
</dbReference>
<organism evidence="2 3">
    <name type="scientific">Tenggerimyces flavus</name>
    <dbReference type="NCBI Taxonomy" id="1708749"/>
    <lineage>
        <taxon>Bacteria</taxon>
        <taxon>Bacillati</taxon>
        <taxon>Actinomycetota</taxon>
        <taxon>Actinomycetes</taxon>
        <taxon>Propionibacteriales</taxon>
        <taxon>Nocardioidaceae</taxon>
        <taxon>Tenggerimyces</taxon>
    </lineage>
</organism>
<evidence type="ECO:0000313" key="3">
    <source>
        <dbReference type="Proteomes" id="UP001595699"/>
    </source>
</evidence>
<dbReference type="SUPFAM" id="SSF48208">
    <property type="entry name" value="Six-hairpin glycosidases"/>
    <property type="match status" value="2"/>
</dbReference>
<dbReference type="InterPro" id="IPR008928">
    <property type="entry name" value="6-hairpin_glycosidase_sf"/>
</dbReference>
<name>A0ABV7YHI5_9ACTN</name>
<feature type="chain" id="PRO_5046320231" evidence="1">
    <location>
        <begin position="39"/>
        <end position="523"/>
    </location>
</feature>
<gene>
    <name evidence="2" type="ORF">ACFOUW_26890</name>
</gene>
<protein>
    <submittedName>
        <fullName evidence="2">Uncharacterized protein</fullName>
    </submittedName>
</protein>
<keyword evidence="3" id="KW-1185">Reference proteome</keyword>
<dbReference type="RefSeq" id="WP_205121427.1">
    <property type="nucleotide sequence ID" value="NZ_JAFBCM010000001.1"/>
</dbReference>
<sequence length="523" mass="56888">MNDAFSARRPSSSLTRRTLLAGGAALGLAATVASPARAATYEYTSPADFDRFLTGYEASGAIGQPTENNENGNLAWGQAYVLLGLVRMYEATHDTKYLDHLIHNVDLVLQQRDSERGVTDYRGIAGPVWRARGNYTAATATLKNAAGRPLIHVRNAQSSVNTGASVEIRAGSSPQKFTMLLTPKGGTPVTTLTDLDFDVTSSRYFFKRVYLDVYNTTTRWSVRDARPDRVFDGLPMLGRTTLQPSAYVFPVHTGQLCYPMAAFVRIIKRDPALNANPTYSAKADAYKEAVDAAIAYHEREYWTNTDGWGSYKWIKETPVPCDGSNQPLNQCNTLGAASAELFRATGDAAYRPRVVGLAKAMRENLELAGSTYRWHYWSIRAAVYNGWTATGYTAQDISSYTQTMSASRQYEDISHGAINAEFVVAAYRAGLAYTATDMTRLGATYATNVRNGATGAHLTVAGTGTAGSGYIQQVPRWMPTGAFNTAVLPHALAVTRAQALQPTQGSYVLGFAYCVWGSRGYGS</sequence>
<proteinExistence type="predicted"/>
<evidence type="ECO:0000256" key="1">
    <source>
        <dbReference type="SAM" id="SignalP"/>
    </source>
</evidence>
<accession>A0ABV7YHI5</accession>
<evidence type="ECO:0000313" key="2">
    <source>
        <dbReference type="EMBL" id="MFC3764492.1"/>
    </source>
</evidence>
<dbReference type="PROSITE" id="PS51318">
    <property type="entry name" value="TAT"/>
    <property type="match status" value="1"/>
</dbReference>
<keyword evidence="1" id="KW-0732">Signal</keyword>
<reference evidence="3" key="1">
    <citation type="journal article" date="2019" name="Int. J. Syst. Evol. Microbiol.">
        <title>The Global Catalogue of Microorganisms (GCM) 10K type strain sequencing project: providing services to taxonomists for standard genome sequencing and annotation.</title>
        <authorList>
            <consortium name="The Broad Institute Genomics Platform"/>
            <consortium name="The Broad Institute Genome Sequencing Center for Infectious Disease"/>
            <person name="Wu L."/>
            <person name="Ma J."/>
        </authorList>
    </citation>
    <scope>NUCLEOTIDE SEQUENCE [LARGE SCALE GENOMIC DNA]</scope>
    <source>
        <strain evidence="3">CGMCC 4.7241</strain>
    </source>
</reference>
<comment type="caution">
    <text evidence="2">The sequence shown here is derived from an EMBL/GenBank/DDBJ whole genome shotgun (WGS) entry which is preliminary data.</text>
</comment>
<dbReference type="InterPro" id="IPR006311">
    <property type="entry name" value="TAT_signal"/>
</dbReference>
<dbReference type="EMBL" id="JBHRZH010000027">
    <property type="protein sequence ID" value="MFC3764492.1"/>
    <property type="molecule type" value="Genomic_DNA"/>
</dbReference>